<reference evidence="1 2" key="1">
    <citation type="submission" date="2019-09" db="EMBL/GenBank/DDBJ databases">
        <title>Phylogenetic characterization of a novel taxon of the genus Bifidobacterium: Bifidobacterium choloepi sp. nov.</title>
        <authorList>
            <person name="Modesto M."/>
            <person name="Satti M."/>
        </authorList>
    </citation>
    <scope>NUCLEOTIDE SEQUENCE [LARGE SCALE GENOMIC DNA]</scope>
    <source>
        <strain evidence="1 2">BRDM6</strain>
    </source>
</reference>
<dbReference type="SUPFAM" id="SSF143880">
    <property type="entry name" value="NE0471 N-terminal domain-like"/>
    <property type="match status" value="1"/>
</dbReference>
<evidence type="ECO:0000313" key="2">
    <source>
        <dbReference type="Proteomes" id="UP000469292"/>
    </source>
</evidence>
<name>A0A6I5ND64_9BIFI</name>
<sequence>MIEINGIMYASNPTPEIKVTAARTTGDHILLVTFSTGETRLVDATEWYDSPAFRPLQDEDVFENFEIDHGVLTWENGDVDISPTYLYDHSYEYSTIR</sequence>
<evidence type="ECO:0000313" key="1">
    <source>
        <dbReference type="EMBL" id="NEG70480.1"/>
    </source>
</evidence>
<dbReference type="Proteomes" id="UP000469292">
    <property type="component" value="Unassembled WGS sequence"/>
</dbReference>
<gene>
    <name evidence="1" type="ORF">F6S87_07730</name>
</gene>
<dbReference type="Gene3D" id="3.30.2020.10">
    <property type="entry name" value="NE0471-like N-terminal domain"/>
    <property type="match status" value="1"/>
</dbReference>
<keyword evidence="2" id="KW-1185">Reference proteome</keyword>
<dbReference type="InterPro" id="IPR018841">
    <property type="entry name" value="DUF2442"/>
</dbReference>
<protein>
    <submittedName>
        <fullName evidence="1">DUF2442 domain-containing protein</fullName>
    </submittedName>
</protein>
<dbReference type="InterPro" id="IPR036782">
    <property type="entry name" value="NE0471-like_N"/>
</dbReference>
<proteinExistence type="predicted"/>
<dbReference type="AlphaFoldDB" id="A0A6I5ND64"/>
<dbReference type="EMBL" id="VYSG01000004">
    <property type="protein sequence ID" value="NEG70480.1"/>
    <property type="molecule type" value="Genomic_DNA"/>
</dbReference>
<comment type="caution">
    <text evidence="1">The sequence shown here is derived from an EMBL/GenBank/DDBJ whole genome shotgun (WGS) entry which is preliminary data.</text>
</comment>
<accession>A0A6I5ND64</accession>
<dbReference type="Pfam" id="PF10387">
    <property type="entry name" value="DUF2442"/>
    <property type="match status" value="1"/>
</dbReference>
<organism evidence="1 2">
    <name type="scientific">Bifidobacterium choloepi</name>
    <dbReference type="NCBI Taxonomy" id="2614131"/>
    <lineage>
        <taxon>Bacteria</taxon>
        <taxon>Bacillati</taxon>
        <taxon>Actinomycetota</taxon>
        <taxon>Actinomycetes</taxon>
        <taxon>Bifidobacteriales</taxon>
        <taxon>Bifidobacteriaceae</taxon>
        <taxon>Bifidobacterium</taxon>
    </lineage>
</organism>